<dbReference type="InterPro" id="IPR011250">
    <property type="entry name" value="OMP/PagP_B-barrel"/>
</dbReference>
<evidence type="ECO:0000313" key="2">
    <source>
        <dbReference type="Proteomes" id="UP000299367"/>
    </source>
</evidence>
<dbReference type="SUPFAM" id="SSF56925">
    <property type="entry name" value="OMPA-like"/>
    <property type="match status" value="1"/>
</dbReference>
<accession>A0A480AJM0</accession>
<dbReference type="EMBL" id="BJCF01000094">
    <property type="protein sequence ID" value="GCL44296.1"/>
    <property type="molecule type" value="Genomic_DNA"/>
</dbReference>
<sequence>MSNIILGKNFLALPGIAALVILGGGHSVNAQTVSEKTQSSNQVAQADIEAAIPNQNQTPGSYIGIGTNIGITGGSSALSDGNFSFMSKIRFTKSLSARPSVILGTDTTFLVPITYDFSVKPADPLTTPVTIVPYIGVGAVIQTGDKSETAVLVTGGVDIPLNQKFTATAAINTGFFDTVDVGILLGVGYNFKGF</sequence>
<name>A0A480AJM0_9CYAN</name>
<gene>
    <name evidence="1" type="ORF">NIES80_40230</name>
</gene>
<evidence type="ECO:0000313" key="1">
    <source>
        <dbReference type="EMBL" id="GCL44296.1"/>
    </source>
</evidence>
<dbReference type="OrthoDB" id="509458at2"/>
<dbReference type="AlphaFoldDB" id="A0A480AJM0"/>
<organism evidence="1 2">
    <name type="scientific">Dolichospermum planctonicum</name>
    <dbReference type="NCBI Taxonomy" id="136072"/>
    <lineage>
        <taxon>Bacteria</taxon>
        <taxon>Bacillati</taxon>
        <taxon>Cyanobacteriota</taxon>
        <taxon>Cyanophyceae</taxon>
        <taxon>Nostocales</taxon>
        <taxon>Aphanizomenonaceae</taxon>
        <taxon>Dolichospermum</taxon>
    </lineage>
</organism>
<protein>
    <recommendedName>
        <fullName evidence="3">Outer membrane protein beta-barrel domain-containing protein</fullName>
    </recommendedName>
</protein>
<proteinExistence type="predicted"/>
<dbReference type="Proteomes" id="UP000299367">
    <property type="component" value="Unassembled WGS sequence"/>
</dbReference>
<reference evidence="2" key="1">
    <citation type="submission" date="2019-02" db="EMBL/GenBank/DDBJ databases">
        <title>Draft genome sequence of Dolichospermum planctonicum NIES-80.</title>
        <authorList>
            <person name="Yamaguchi H."/>
            <person name="Suzuki S."/>
            <person name="Kawachi M."/>
        </authorList>
    </citation>
    <scope>NUCLEOTIDE SEQUENCE [LARGE SCALE GENOMIC DNA]</scope>
    <source>
        <strain evidence="2">NIES-80</strain>
    </source>
</reference>
<evidence type="ECO:0008006" key="3">
    <source>
        <dbReference type="Google" id="ProtNLM"/>
    </source>
</evidence>
<dbReference type="RefSeq" id="WP_137909679.1">
    <property type="nucleotide sequence ID" value="NZ_BJCF01000094.1"/>
</dbReference>
<comment type="caution">
    <text evidence="1">The sequence shown here is derived from an EMBL/GenBank/DDBJ whole genome shotgun (WGS) entry which is preliminary data.</text>
</comment>